<reference evidence="2 3" key="1">
    <citation type="journal article" date="2007" name="Science">
        <title>Sea anemone genome reveals ancestral eumetazoan gene repertoire and genomic organization.</title>
        <authorList>
            <person name="Putnam N.H."/>
            <person name="Srivastava M."/>
            <person name="Hellsten U."/>
            <person name="Dirks B."/>
            <person name="Chapman J."/>
            <person name="Salamov A."/>
            <person name="Terry A."/>
            <person name="Shapiro H."/>
            <person name="Lindquist E."/>
            <person name="Kapitonov V.V."/>
            <person name="Jurka J."/>
            <person name="Genikhovich G."/>
            <person name="Grigoriev I.V."/>
            <person name="Lucas S.M."/>
            <person name="Steele R.E."/>
            <person name="Finnerty J.R."/>
            <person name="Technau U."/>
            <person name="Martindale M.Q."/>
            <person name="Rokhsar D.S."/>
        </authorList>
    </citation>
    <scope>NUCLEOTIDE SEQUENCE [LARGE SCALE GENOMIC DNA]</scope>
    <source>
        <strain evidence="3">CH2 X CH6</strain>
    </source>
</reference>
<dbReference type="HOGENOM" id="CLU_1442679_0_0_1"/>
<gene>
    <name evidence="2" type="ORF">NEMVEDRAFT_v1g209994</name>
</gene>
<organism evidence="2 3">
    <name type="scientific">Nematostella vectensis</name>
    <name type="common">Starlet sea anemone</name>
    <dbReference type="NCBI Taxonomy" id="45351"/>
    <lineage>
        <taxon>Eukaryota</taxon>
        <taxon>Metazoa</taxon>
        <taxon>Cnidaria</taxon>
        <taxon>Anthozoa</taxon>
        <taxon>Hexacorallia</taxon>
        <taxon>Actiniaria</taxon>
        <taxon>Edwardsiidae</taxon>
        <taxon>Nematostella</taxon>
    </lineage>
</organism>
<dbReference type="Proteomes" id="UP000001593">
    <property type="component" value="Unassembled WGS sequence"/>
</dbReference>
<dbReference type="AlphaFoldDB" id="A7SC50"/>
<dbReference type="PANTHER" id="PTHR33153:SF3">
    <property type="entry name" value="TRAFFICKING PROTEIN PARTICLE COMPLEX SUBUNIT 11 DOMAIN-CONTAINING PROTEIN"/>
    <property type="match status" value="1"/>
</dbReference>
<dbReference type="InterPro" id="IPR057191">
    <property type="entry name" value="DUF7869"/>
</dbReference>
<dbReference type="Pfam" id="PF25273">
    <property type="entry name" value="DUF7869"/>
    <property type="match status" value="1"/>
</dbReference>
<dbReference type="STRING" id="45351.A7SC50"/>
<dbReference type="PANTHER" id="PTHR33153">
    <property type="entry name" value="MYND-TYPE DOMAIN-CONTAINING PROTEIN"/>
    <property type="match status" value="1"/>
</dbReference>
<keyword evidence="3" id="KW-1185">Reference proteome</keyword>
<protein>
    <recommendedName>
        <fullName evidence="1">DUF7869 domain-containing protein</fullName>
    </recommendedName>
</protein>
<dbReference type="InParanoid" id="A7SC50"/>
<dbReference type="EMBL" id="DS469621">
    <property type="protein sequence ID" value="EDO38699.1"/>
    <property type="molecule type" value="Genomic_DNA"/>
</dbReference>
<evidence type="ECO:0000259" key="1">
    <source>
        <dbReference type="Pfam" id="PF25273"/>
    </source>
</evidence>
<sequence length="188" mass="22139">MYDIRKWVKTFCEELHGLTTPHVFKIEMAPSGKVILRYKHWSSDKTEKWKPEDENPENWITLIKVYSGPYRPPTTVFQVMGYEQLKEGDLVAVNVANYDEIPCIGKVVELRVQKFVIEWWKGTWLKSWEVWPGCEQDVLPVRSILLYAFELDDRGRLSKDTRKNLKNAYRALKGNFIAISCVLFNCQY</sequence>
<accession>A7SC50</accession>
<evidence type="ECO:0000313" key="2">
    <source>
        <dbReference type="EMBL" id="EDO38699.1"/>
    </source>
</evidence>
<proteinExistence type="predicted"/>
<name>A7SC50_NEMVE</name>
<feature type="domain" description="DUF7869" evidence="1">
    <location>
        <begin position="1"/>
        <end position="44"/>
    </location>
</feature>
<evidence type="ECO:0000313" key="3">
    <source>
        <dbReference type="Proteomes" id="UP000001593"/>
    </source>
</evidence>
<dbReference type="PhylomeDB" id="A7SC50"/>